<evidence type="ECO:0000313" key="2">
    <source>
        <dbReference type="Proteomes" id="UP000324632"/>
    </source>
</evidence>
<dbReference type="EMBL" id="SOYY01000003">
    <property type="protein sequence ID" value="KAA0723901.1"/>
    <property type="molecule type" value="Genomic_DNA"/>
</dbReference>
<protein>
    <submittedName>
        <fullName evidence="1">Uncharacterized protein</fullName>
    </submittedName>
</protein>
<reference evidence="1 2" key="1">
    <citation type="journal article" date="2019" name="Mol. Ecol. Resour.">
        <title>Chromosome-level genome assembly of Triplophysa tibetana, a fish adapted to the harsh high-altitude environment of the Tibetan Plateau.</title>
        <authorList>
            <person name="Yang X."/>
            <person name="Liu H."/>
            <person name="Ma Z."/>
            <person name="Zou Y."/>
            <person name="Zou M."/>
            <person name="Mao Y."/>
            <person name="Li X."/>
            <person name="Wang H."/>
            <person name="Chen T."/>
            <person name="Wang W."/>
            <person name="Yang R."/>
        </authorList>
    </citation>
    <scope>NUCLEOTIDE SEQUENCE [LARGE SCALE GENOMIC DNA]</scope>
    <source>
        <strain evidence="1">TTIB1903HZAU</strain>
        <tissue evidence="1">Muscle</tissue>
    </source>
</reference>
<proteinExistence type="predicted"/>
<organism evidence="1 2">
    <name type="scientific">Triplophysa tibetana</name>
    <dbReference type="NCBI Taxonomy" id="1572043"/>
    <lineage>
        <taxon>Eukaryota</taxon>
        <taxon>Metazoa</taxon>
        <taxon>Chordata</taxon>
        <taxon>Craniata</taxon>
        <taxon>Vertebrata</taxon>
        <taxon>Euteleostomi</taxon>
        <taxon>Actinopterygii</taxon>
        <taxon>Neopterygii</taxon>
        <taxon>Teleostei</taxon>
        <taxon>Ostariophysi</taxon>
        <taxon>Cypriniformes</taxon>
        <taxon>Nemacheilidae</taxon>
        <taxon>Triplophysa</taxon>
    </lineage>
</organism>
<evidence type="ECO:0000313" key="1">
    <source>
        <dbReference type="EMBL" id="KAA0723901.1"/>
    </source>
</evidence>
<accession>A0A5A9PS91</accession>
<dbReference type="AlphaFoldDB" id="A0A5A9PS91"/>
<comment type="caution">
    <text evidence="1">The sequence shown here is derived from an EMBL/GenBank/DDBJ whole genome shotgun (WGS) entry which is preliminary data.</text>
</comment>
<dbReference type="Proteomes" id="UP000324632">
    <property type="component" value="Chromosome 3"/>
</dbReference>
<name>A0A5A9PS91_9TELE</name>
<gene>
    <name evidence="1" type="ORF">E1301_Tti015411</name>
</gene>
<keyword evidence="2" id="KW-1185">Reference proteome</keyword>
<sequence length="63" mass="7122">MWGSLSRLLGSDRPREAQDLNRILEVKASPYVTSHRCTASISLLVFSPPAWREFKSIDAHLPN</sequence>